<dbReference type="Proteomes" id="UP000193963">
    <property type="component" value="Unassembled WGS sequence"/>
</dbReference>
<name>A0A1X6ZCM5_9RHOB</name>
<feature type="compositionally biased region" description="Polar residues" evidence="1">
    <location>
        <begin position="1"/>
        <end position="10"/>
    </location>
</feature>
<dbReference type="RefSeq" id="WP_085888313.1">
    <property type="nucleotide sequence ID" value="NZ_FWFN01000004.1"/>
</dbReference>
<proteinExistence type="predicted"/>
<evidence type="ECO:0000313" key="3">
    <source>
        <dbReference type="Proteomes" id="UP000193963"/>
    </source>
</evidence>
<accession>A0A1X6ZCM5</accession>
<organism evidence="2 3">
    <name type="scientific">Pseudooceanicola marinus</name>
    <dbReference type="NCBI Taxonomy" id="396013"/>
    <lineage>
        <taxon>Bacteria</taxon>
        <taxon>Pseudomonadati</taxon>
        <taxon>Pseudomonadota</taxon>
        <taxon>Alphaproteobacteria</taxon>
        <taxon>Rhodobacterales</taxon>
        <taxon>Paracoccaceae</taxon>
        <taxon>Pseudooceanicola</taxon>
    </lineage>
</organism>
<gene>
    <name evidence="2" type="ORF">PSM7751_02262</name>
</gene>
<dbReference type="AlphaFoldDB" id="A0A1X6ZCM5"/>
<keyword evidence="3" id="KW-1185">Reference proteome</keyword>
<sequence>MPSPVSSATLRATMHSHPRNRMPPTTTPKAANLPAQPDAARARLDRPRPRHLRLYQHLPDRDAAPLARLLEAAAGPGDRTRLQQGSNRHIHFGLIDKAG</sequence>
<feature type="region of interest" description="Disordered" evidence="1">
    <location>
        <begin position="1"/>
        <end position="47"/>
    </location>
</feature>
<dbReference type="EMBL" id="FWFN01000004">
    <property type="protein sequence ID" value="SLN47724.1"/>
    <property type="molecule type" value="Genomic_DNA"/>
</dbReference>
<protein>
    <submittedName>
        <fullName evidence="2">Uncharacterized protein</fullName>
    </submittedName>
</protein>
<evidence type="ECO:0000256" key="1">
    <source>
        <dbReference type="SAM" id="MobiDB-lite"/>
    </source>
</evidence>
<reference evidence="2 3" key="1">
    <citation type="submission" date="2017-03" db="EMBL/GenBank/DDBJ databases">
        <authorList>
            <person name="Afonso C.L."/>
            <person name="Miller P.J."/>
            <person name="Scott M.A."/>
            <person name="Spackman E."/>
            <person name="Goraichik I."/>
            <person name="Dimitrov K.M."/>
            <person name="Suarez D.L."/>
            <person name="Swayne D.E."/>
        </authorList>
    </citation>
    <scope>NUCLEOTIDE SEQUENCE [LARGE SCALE GENOMIC DNA]</scope>
    <source>
        <strain evidence="2 3">CECT 7751</strain>
    </source>
</reference>
<evidence type="ECO:0000313" key="2">
    <source>
        <dbReference type="EMBL" id="SLN47724.1"/>
    </source>
</evidence>